<feature type="compositionally biased region" description="Polar residues" evidence="1">
    <location>
        <begin position="63"/>
        <end position="78"/>
    </location>
</feature>
<comment type="caution">
    <text evidence="2">The sequence shown here is derived from an EMBL/GenBank/DDBJ whole genome shotgun (WGS) entry which is preliminary data.</text>
</comment>
<evidence type="ECO:0000313" key="3">
    <source>
        <dbReference type="Proteomes" id="UP001281003"/>
    </source>
</evidence>
<evidence type="ECO:0000256" key="1">
    <source>
        <dbReference type="SAM" id="MobiDB-lite"/>
    </source>
</evidence>
<reference evidence="2" key="1">
    <citation type="journal article" date="2023" name="Mol. Phylogenet. Evol.">
        <title>Genome-scale phylogeny and comparative genomics of the fungal order Sordariales.</title>
        <authorList>
            <person name="Hensen N."/>
            <person name="Bonometti L."/>
            <person name="Westerberg I."/>
            <person name="Brannstrom I.O."/>
            <person name="Guillou S."/>
            <person name="Cros-Aarteil S."/>
            <person name="Calhoun S."/>
            <person name="Haridas S."/>
            <person name="Kuo A."/>
            <person name="Mondo S."/>
            <person name="Pangilinan J."/>
            <person name="Riley R."/>
            <person name="LaButti K."/>
            <person name="Andreopoulos B."/>
            <person name="Lipzen A."/>
            <person name="Chen C."/>
            <person name="Yan M."/>
            <person name="Daum C."/>
            <person name="Ng V."/>
            <person name="Clum A."/>
            <person name="Steindorff A."/>
            <person name="Ohm R.A."/>
            <person name="Martin F."/>
            <person name="Silar P."/>
            <person name="Natvig D.O."/>
            <person name="Lalanne C."/>
            <person name="Gautier V."/>
            <person name="Ament-Velasquez S.L."/>
            <person name="Kruys A."/>
            <person name="Hutchinson M.I."/>
            <person name="Powell A.J."/>
            <person name="Barry K."/>
            <person name="Miller A.N."/>
            <person name="Grigoriev I.V."/>
            <person name="Debuchy R."/>
            <person name="Gladieux P."/>
            <person name="Hiltunen Thoren M."/>
            <person name="Johannesson H."/>
        </authorList>
    </citation>
    <scope>NUCLEOTIDE SEQUENCE</scope>
    <source>
        <strain evidence="2">FGSC 1904</strain>
    </source>
</reference>
<sequence length="150" mass="16638">MPQEHLTLNARRSRPRACQPRPTLHREGAQVVYENVDGVDLLNQVEELIDDFSRNHTGEHRMANTTGNTPALSGSASQLARPARGTFNHIRNDSRSEPEPQLPRYTPNASVNEMTIDSNSLESLPSYTGPSQEQGNAHVKSAEAPPAYRR</sequence>
<gene>
    <name evidence="2" type="ORF">B0T20DRAFT_478712</name>
</gene>
<name>A0AAE0UCP8_SORBR</name>
<dbReference type="EMBL" id="JAUTDP010000005">
    <property type="protein sequence ID" value="KAK3399351.1"/>
    <property type="molecule type" value="Genomic_DNA"/>
</dbReference>
<organism evidence="2 3">
    <name type="scientific">Sordaria brevicollis</name>
    <dbReference type="NCBI Taxonomy" id="83679"/>
    <lineage>
        <taxon>Eukaryota</taxon>
        <taxon>Fungi</taxon>
        <taxon>Dikarya</taxon>
        <taxon>Ascomycota</taxon>
        <taxon>Pezizomycotina</taxon>
        <taxon>Sordariomycetes</taxon>
        <taxon>Sordariomycetidae</taxon>
        <taxon>Sordariales</taxon>
        <taxon>Sordariaceae</taxon>
        <taxon>Sordaria</taxon>
    </lineage>
</organism>
<accession>A0AAE0UCP8</accession>
<keyword evidence="3" id="KW-1185">Reference proteome</keyword>
<dbReference type="Proteomes" id="UP001281003">
    <property type="component" value="Unassembled WGS sequence"/>
</dbReference>
<evidence type="ECO:0000313" key="2">
    <source>
        <dbReference type="EMBL" id="KAK3399351.1"/>
    </source>
</evidence>
<feature type="region of interest" description="Disordered" evidence="1">
    <location>
        <begin position="54"/>
        <end position="150"/>
    </location>
</feature>
<feature type="region of interest" description="Disordered" evidence="1">
    <location>
        <begin position="1"/>
        <end position="23"/>
    </location>
</feature>
<feature type="compositionally biased region" description="Polar residues" evidence="1">
    <location>
        <begin position="107"/>
        <end position="135"/>
    </location>
</feature>
<protein>
    <submittedName>
        <fullName evidence="2">Uncharacterized protein</fullName>
    </submittedName>
</protein>
<reference evidence="2" key="2">
    <citation type="submission" date="2023-07" db="EMBL/GenBank/DDBJ databases">
        <authorList>
            <consortium name="Lawrence Berkeley National Laboratory"/>
            <person name="Haridas S."/>
            <person name="Hensen N."/>
            <person name="Bonometti L."/>
            <person name="Westerberg I."/>
            <person name="Brannstrom I.O."/>
            <person name="Guillou S."/>
            <person name="Cros-Aarteil S."/>
            <person name="Calhoun S."/>
            <person name="Kuo A."/>
            <person name="Mondo S."/>
            <person name="Pangilinan J."/>
            <person name="Riley R."/>
            <person name="LaButti K."/>
            <person name="Andreopoulos B."/>
            <person name="Lipzen A."/>
            <person name="Chen C."/>
            <person name="Yanf M."/>
            <person name="Daum C."/>
            <person name="Ng V."/>
            <person name="Clum A."/>
            <person name="Steindorff A."/>
            <person name="Ohm R."/>
            <person name="Martin F."/>
            <person name="Silar P."/>
            <person name="Natvig D."/>
            <person name="Lalanne C."/>
            <person name="Gautier V."/>
            <person name="Ament-velasquez S.L."/>
            <person name="Kruys A."/>
            <person name="Hutchinson M.I."/>
            <person name="Powell A.J."/>
            <person name="Barry K."/>
            <person name="Miller A.N."/>
            <person name="Grigoriev I.V."/>
            <person name="Debuchy R."/>
            <person name="Gladieux P."/>
            <person name="Thoren M.H."/>
            <person name="Johannesson H."/>
        </authorList>
    </citation>
    <scope>NUCLEOTIDE SEQUENCE</scope>
    <source>
        <strain evidence="2">FGSC 1904</strain>
    </source>
</reference>
<proteinExistence type="predicted"/>
<dbReference type="AlphaFoldDB" id="A0AAE0UCP8"/>